<feature type="region of interest" description="Disordered" evidence="6">
    <location>
        <begin position="137"/>
        <end position="158"/>
    </location>
</feature>
<evidence type="ECO:0000256" key="1">
    <source>
        <dbReference type="ARBA" id="ARBA00010617"/>
    </source>
</evidence>
<dbReference type="AlphaFoldDB" id="A0A6A4W181"/>
<keyword evidence="4" id="KW-0560">Oxidoreductase</keyword>
<accession>A0A6A4W181</accession>
<feature type="compositionally biased region" description="Low complexity" evidence="6">
    <location>
        <begin position="137"/>
        <end position="152"/>
    </location>
</feature>
<dbReference type="GO" id="GO:0005737">
    <property type="term" value="C:cytoplasm"/>
    <property type="evidence" value="ECO:0007669"/>
    <property type="project" value="TreeGrafter"/>
</dbReference>
<keyword evidence="9" id="KW-1185">Reference proteome</keyword>
<comment type="caution">
    <text evidence="8">The sequence shown here is derived from an EMBL/GenBank/DDBJ whole genome shotgun (WGS) entry which is preliminary data.</text>
</comment>
<gene>
    <name evidence="8" type="primary">CYP15C1_8</name>
    <name evidence="8" type="ORF">FJT64_027613</name>
</gene>
<dbReference type="GO" id="GO:0006082">
    <property type="term" value="P:organic acid metabolic process"/>
    <property type="evidence" value="ECO:0007669"/>
    <property type="project" value="TreeGrafter"/>
</dbReference>
<protein>
    <submittedName>
        <fullName evidence="8">Farnesoate epoxidase</fullName>
    </submittedName>
</protein>
<sequence>MLLALAALVFLVLLLVVWPRRPAGGPPGPTPVPVLGTLAFLGARTRTELFNTLQTLSERYGHVVGFFAGATYHVYMALSFGRPRGVIVAEGDRWRTNSAFLYATLEEMISSGEVERFICEELTRLCDRTAARARAARCPSSPSSGSRTWRSAGGSSPGCRLPEQQAQRLTALLAAELAGLQNGWVDSPLLRRLAPERSGYADVLRFRDELRATFAATVSDSRYRDGTLVARLRAQRGPGWRPADDQDLVMFLGRCCILLREPAELGAVRAELDTLGFLARGADMVRLPRTRAFLSEVMRRSSLTPASVPHRATAPLTIEGFSVPEDAVLRYGIQSTHWDGRLWPQPELFRSQRFLRDGQFVPSDHLAPYGVGARRCTGRRLAELYTFLMTPPDEDAEIALTRNCLPYRAVFRPRADGGLGGVRAQ</sequence>
<organism evidence="8 9">
    <name type="scientific">Amphibalanus amphitrite</name>
    <name type="common">Striped barnacle</name>
    <name type="synonym">Balanus amphitrite</name>
    <dbReference type="NCBI Taxonomy" id="1232801"/>
    <lineage>
        <taxon>Eukaryota</taxon>
        <taxon>Metazoa</taxon>
        <taxon>Ecdysozoa</taxon>
        <taxon>Arthropoda</taxon>
        <taxon>Crustacea</taxon>
        <taxon>Multicrustacea</taxon>
        <taxon>Cirripedia</taxon>
        <taxon>Thoracica</taxon>
        <taxon>Thoracicalcarea</taxon>
        <taxon>Balanomorpha</taxon>
        <taxon>Balanoidea</taxon>
        <taxon>Balanidae</taxon>
        <taxon>Amphibalaninae</taxon>
        <taxon>Amphibalanus</taxon>
    </lineage>
</organism>
<feature type="binding site" description="axial binding residue" evidence="5">
    <location>
        <position position="376"/>
    </location>
    <ligand>
        <name>heme</name>
        <dbReference type="ChEBI" id="CHEBI:30413"/>
    </ligand>
    <ligandPart>
        <name>Fe</name>
        <dbReference type="ChEBI" id="CHEBI:18248"/>
    </ligandPart>
</feature>
<dbReference type="InterPro" id="IPR002401">
    <property type="entry name" value="Cyt_P450_E_grp-I"/>
</dbReference>
<comment type="similarity">
    <text evidence="1">Belongs to the cytochrome P450 family.</text>
</comment>
<dbReference type="InterPro" id="IPR036396">
    <property type="entry name" value="Cyt_P450_sf"/>
</dbReference>
<dbReference type="GO" id="GO:0016712">
    <property type="term" value="F:oxidoreductase activity, acting on paired donors, with incorporation or reduction of molecular oxygen, reduced flavin or flavoprotein as one donor, and incorporation of one atom of oxygen"/>
    <property type="evidence" value="ECO:0007669"/>
    <property type="project" value="TreeGrafter"/>
</dbReference>
<feature type="signal peptide" evidence="7">
    <location>
        <begin position="1"/>
        <end position="19"/>
    </location>
</feature>
<dbReference type="InterPro" id="IPR050182">
    <property type="entry name" value="Cytochrome_P450_fam2"/>
</dbReference>
<evidence type="ECO:0000256" key="6">
    <source>
        <dbReference type="SAM" id="MobiDB-lite"/>
    </source>
</evidence>
<dbReference type="Proteomes" id="UP000440578">
    <property type="component" value="Unassembled WGS sequence"/>
</dbReference>
<dbReference type="PRINTS" id="PR00463">
    <property type="entry name" value="EP450I"/>
</dbReference>
<keyword evidence="2 5" id="KW-0479">Metal-binding</keyword>
<comment type="cofactor">
    <cofactor evidence="5">
        <name>heme</name>
        <dbReference type="ChEBI" id="CHEBI:30413"/>
    </cofactor>
</comment>
<proteinExistence type="inferred from homology"/>
<dbReference type="InterPro" id="IPR001128">
    <property type="entry name" value="Cyt_P450"/>
</dbReference>
<name>A0A6A4W181_AMPAM</name>
<evidence type="ECO:0000256" key="3">
    <source>
        <dbReference type="ARBA" id="ARBA00023004"/>
    </source>
</evidence>
<dbReference type="OrthoDB" id="3945418at2759"/>
<dbReference type="PANTHER" id="PTHR24300">
    <property type="entry name" value="CYTOCHROME P450 508A4-RELATED"/>
    <property type="match status" value="1"/>
</dbReference>
<evidence type="ECO:0000256" key="7">
    <source>
        <dbReference type="SAM" id="SignalP"/>
    </source>
</evidence>
<evidence type="ECO:0000313" key="9">
    <source>
        <dbReference type="Proteomes" id="UP000440578"/>
    </source>
</evidence>
<dbReference type="Gene3D" id="1.10.630.10">
    <property type="entry name" value="Cytochrome P450"/>
    <property type="match status" value="2"/>
</dbReference>
<evidence type="ECO:0000313" key="8">
    <source>
        <dbReference type="EMBL" id="KAF0299693.1"/>
    </source>
</evidence>
<dbReference type="EMBL" id="VIIS01001339">
    <property type="protein sequence ID" value="KAF0299693.1"/>
    <property type="molecule type" value="Genomic_DNA"/>
</dbReference>
<dbReference type="GO" id="GO:0020037">
    <property type="term" value="F:heme binding"/>
    <property type="evidence" value="ECO:0007669"/>
    <property type="project" value="InterPro"/>
</dbReference>
<keyword evidence="4" id="KW-0503">Monooxygenase</keyword>
<keyword evidence="5" id="KW-0349">Heme</keyword>
<dbReference type="GO" id="GO:0005506">
    <property type="term" value="F:iron ion binding"/>
    <property type="evidence" value="ECO:0007669"/>
    <property type="project" value="InterPro"/>
</dbReference>
<feature type="chain" id="PRO_5025564603" evidence="7">
    <location>
        <begin position="20"/>
        <end position="425"/>
    </location>
</feature>
<dbReference type="PANTHER" id="PTHR24300:SF403">
    <property type="entry name" value="CYTOCHROME P450 306A1"/>
    <property type="match status" value="1"/>
</dbReference>
<keyword evidence="3 5" id="KW-0408">Iron</keyword>
<evidence type="ECO:0000256" key="4">
    <source>
        <dbReference type="ARBA" id="ARBA00023033"/>
    </source>
</evidence>
<dbReference type="GO" id="GO:0006805">
    <property type="term" value="P:xenobiotic metabolic process"/>
    <property type="evidence" value="ECO:0007669"/>
    <property type="project" value="TreeGrafter"/>
</dbReference>
<dbReference type="GO" id="GO:0008395">
    <property type="term" value="F:steroid hydroxylase activity"/>
    <property type="evidence" value="ECO:0007669"/>
    <property type="project" value="TreeGrafter"/>
</dbReference>
<keyword evidence="7" id="KW-0732">Signal</keyword>
<evidence type="ECO:0000256" key="2">
    <source>
        <dbReference type="ARBA" id="ARBA00022723"/>
    </source>
</evidence>
<evidence type="ECO:0000256" key="5">
    <source>
        <dbReference type="PIRSR" id="PIRSR602401-1"/>
    </source>
</evidence>
<dbReference type="SUPFAM" id="SSF48264">
    <property type="entry name" value="Cytochrome P450"/>
    <property type="match status" value="1"/>
</dbReference>
<reference evidence="8 9" key="1">
    <citation type="submission" date="2019-07" db="EMBL/GenBank/DDBJ databases">
        <title>Draft genome assembly of a fouling barnacle, Amphibalanus amphitrite (Darwin, 1854): The first reference genome for Thecostraca.</title>
        <authorList>
            <person name="Kim W."/>
        </authorList>
    </citation>
    <scope>NUCLEOTIDE SEQUENCE [LARGE SCALE GENOMIC DNA]</scope>
    <source>
        <strain evidence="8">SNU_AA5</strain>
        <tissue evidence="8">Soma without cirri and trophi</tissue>
    </source>
</reference>
<dbReference type="Pfam" id="PF00067">
    <property type="entry name" value="p450"/>
    <property type="match status" value="1"/>
</dbReference>